<dbReference type="Gene3D" id="2.120.10.30">
    <property type="entry name" value="TolB, C-terminal domain"/>
    <property type="match status" value="1"/>
</dbReference>
<dbReference type="InterPro" id="IPR001478">
    <property type="entry name" value="PDZ"/>
</dbReference>
<dbReference type="AlphaFoldDB" id="A0A851GKA0"/>
<keyword evidence="6 7" id="KW-0720">Serine protease</keyword>
<keyword evidence="3 7" id="KW-0963">Cytoplasm</keyword>
<sequence>MFLSIRFYLLALLLFPTLCLGAQPIRMASYPALSPDGTSLVFSWRGDIWKSSHNGGEAQRLTTHPARDFAPRFTPDGKSICFGSTRAGSYQVFMMPAKGGTARQITHHSEGSFLQDIAPDGKSVLVNGLRDVPGRKPYRFFQINLEERKPEQLVFHADGENGRYAPGGKSIIFTREGTQTYRKGYRGTQASQVWIWNPKAKQPFRQALKHAQGCRTPLFHPDGKGFFYTRGGDNGFNLHFHDLSKGQDLAITHFEDDSVMQPSIANDGSAIVFRHLFDLYHLTLGSDPSTPGELKKLDIWHEEDLDLKDHQDRVIKNTRDISFSPSGLETTFTAEGDIWAMDTILRKPKRLTDTPGYERDLWFSHDGTSIYYLYDDGLQTEIRQLKKSNPRQYWWEAEACTHEVIVPAEHKPTSITPDPKGNQIAYTTYPGTLWLSQPDGTQPVRLLESWDQPMVQWSPDGKWLTYALRDDNFNPDIYILKADGQSTPVNVSSHPDIDFSPVWSPNGRRLAFVGKHHDREFDIFYVELYQEDDIEDSDSKTREKARKAMQKDPAYKETQEEGTKEIVKKAIKTLTKPENKPKPTKKSYDLNDIFERVHRLPLKGITPSKLIWSHDSKHIIYQQQNGKSLYSIEAKAKARPVKLGDATGTPIRVDSKGKLYWLSDGVPATFYQKKNTKFSFNIYTSRDRTAWKRMVFRSAWNTMRDKFYDPSMNGRNWQQIREKYEDMAAMAPNSMIMDRIVNMMLGELNASHMGFRSISWPKPWKLEKQWKEETVHLGVRFDPQHSDRGWKIKEVIPRSPADHDKSRLEPGDVILSIGGEVVMPDCPITAHLNLRPTEPVQLKVINAKGESRSVKIQPISYAKARELSQKARLSATAKKVQQLSGGKLGYIHVARMMWDEFEQFQQHLYQQGVGKQGLIIDVRNNGGGFTTDHLLTALCQPNHAFTIPRNGGIGYPQDRTVYTTWNKPIIVLCNQNSYSNAEIFAHAIRNLNRGKIIGVETAGGVISTGSVKVLDAGTMRLPFRGWFSSFNGKDMEMNGAQPHITLWNKPGDMSRGLDIQLEKAVQILLKESKDHQTLPAPSYRSEW</sequence>
<dbReference type="RefSeq" id="WP_178931110.1">
    <property type="nucleotide sequence ID" value="NZ_JACBAZ010000001.1"/>
</dbReference>
<feature type="domain" description="PDZ" evidence="10">
    <location>
        <begin position="763"/>
        <end position="822"/>
    </location>
</feature>
<evidence type="ECO:0000256" key="7">
    <source>
        <dbReference type="PIRNR" id="PIRNR036421"/>
    </source>
</evidence>
<evidence type="ECO:0000256" key="9">
    <source>
        <dbReference type="SAM" id="MobiDB-lite"/>
    </source>
</evidence>
<keyword evidence="4 7" id="KW-0645">Protease</keyword>
<evidence type="ECO:0000313" key="11">
    <source>
        <dbReference type="EMBL" id="NWK54594.1"/>
    </source>
</evidence>
<evidence type="ECO:0000256" key="5">
    <source>
        <dbReference type="ARBA" id="ARBA00022801"/>
    </source>
</evidence>
<protein>
    <recommendedName>
        <fullName evidence="7">Tricorn protease homolog</fullName>
        <ecNumber evidence="7">3.4.21.-</ecNumber>
    </recommendedName>
</protein>
<comment type="function">
    <text evidence="7">Degrades oligopeptides.</text>
</comment>
<dbReference type="InterPro" id="IPR011042">
    <property type="entry name" value="6-blade_b-propeller_TolB-like"/>
</dbReference>
<dbReference type="Pfam" id="PF14684">
    <property type="entry name" value="Tricorn_C1"/>
    <property type="match status" value="1"/>
</dbReference>
<dbReference type="Pfam" id="PF26549">
    <property type="entry name" value="Tricorn_N"/>
    <property type="match status" value="1"/>
</dbReference>
<accession>A0A851GKA0</accession>
<dbReference type="SMART" id="SM00245">
    <property type="entry name" value="TSPc"/>
    <property type="match status" value="1"/>
</dbReference>
<dbReference type="PIRSF" id="PIRSF036421">
    <property type="entry name" value="Tricorn_protease"/>
    <property type="match status" value="1"/>
</dbReference>
<keyword evidence="12" id="KW-1185">Reference proteome</keyword>
<dbReference type="GO" id="GO:0006508">
    <property type="term" value="P:proteolysis"/>
    <property type="evidence" value="ECO:0007669"/>
    <property type="project" value="UniProtKB-UniRule"/>
</dbReference>
<evidence type="ECO:0000256" key="1">
    <source>
        <dbReference type="ARBA" id="ARBA00004496"/>
    </source>
</evidence>
<dbReference type="SUPFAM" id="SSF82171">
    <property type="entry name" value="DPP6 N-terminal domain-like"/>
    <property type="match status" value="1"/>
</dbReference>
<comment type="similarity">
    <text evidence="2 7">Belongs to the peptidase S41B family.</text>
</comment>
<dbReference type="EMBL" id="JACBAZ010000001">
    <property type="protein sequence ID" value="NWK54594.1"/>
    <property type="molecule type" value="Genomic_DNA"/>
</dbReference>
<evidence type="ECO:0000259" key="10">
    <source>
        <dbReference type="PROSITE" id="PS50106"/>
    </source>
</evidence>
<dbReference type="Gene3D" id="3.90.226.10">
    <property type="entry name" value="2-enoyl-CoA Hydratase, Chain A, domain 1"/>
    <property type="match status" value="1"/>
</dbReference>
<dbReference type="GO" id="GO:0008236">
    <property type="term" value="F:serine-type peptidase activity"/>
    <property type="evidence" value="ECO:0007669"/>
    <property type="project" value="UniProtKB-UniRule"/>
</dbReference>
<feature type="active site" description="Charge relay system" evidence="8">
    <location>
        <position position="1036"/>
    </location>
</feature>
<dbReference type="Pfam" id="PF00595">
    <property type="entry name" value="PDZ"/>
    <property type="match status" value="1"/>
</dbReference>
<dbReference type="SUPFAM" id="SSF52096">
    <property type="entry name" value="ClpP/crotonase"/>
    <property type="match status" value="1"/>
</dbReference>
<evidence type="ECO:0000313" key="12">
    <source>
        <dbReference type="Proteomes" id="UP000557872"/>
    </source>
</evidence>
<organism evidence="11 12">
    <name type="scientific">Oceaniferula marina</name>
    <dbReference type="NCBI Taxonomy" id="2748318"/>
    <lineage>
        <taxon>Bacteria</taxon>
        <taxon>Pseudomonadati</taxon>
        <taxon>Verrucomicrobiota</taxon>
        <taxon>Verrucomicrobiia</taxon>
        <taxon>Verrucomicrobiales</taxon>
        <taxon>Verrucomicrobiaceae</taxon>
        <taxon>Oceaniferula</taxon>
    </lineage>
</organism>
<comment type="subcellular location">
    <subcellularLocation>
        <location evidence="1 7">Cytoplasm</location>
    </subcellularLocation>
</comment>
<dbReference type="Gene3D" id="2.120.10.60">
    <property type="entry name" value="Tricorn protease N-terminal domain"/>
    <property type="match status" value="1"/>
</dbReference>
<dbReference type="EC" id="3.4.21.-" evidence="7"/>
<evidence type="ECO:0000256" key="8">
    <source>
        <dbReference type="PIRSR" id="PIRSR036421-1"/>
    </source>
</evidence>
<dbReference type="CDD" id="cd07562">
    <property type="entry name" value="Peptidase_S41_TRI"/>
    <property type="match status" value="1"/>
</dbReference>
<dbReference type="Gene3D" id="3.30.750.44">
    <property type="match status" value="1"/>
</dbReference>
<dbReference type="SUPFAM" id="SSF50156">
    <property type="entry name" value="PDZ domain-like"/>
    <property type="match status" value="1"/>
</dbReference>
<dbReference type="PANTHER" id="PTHR43253:SF1">
    <property type="entry name" value="TRICORN PROTEASE HOMOLOG 2-RELATED"/>
    <property type="match status" value="1"/>
</dbReference>
<dbReference type="InterPro" id="IPR011659">
    <property type="entry name" value="WD40"/>
</dbReference>
<dbReference type="InterPro" id="IPR005151">
    <property type="entry name" value="Tail-specific_protease"/>
</dbReference>
<dbReference type="InterPro" id="IPR029045">
    <property type="entry name" value="ClpP/crotonase-like_dom_sf"/>
</dbReference>
<dbReference type="Pfam" id="PF07676">
    <property type="entry name" value="PD40"/>
    <property type="match status" value="3"/>
</dbReference>
<dbReference type="Pfam" id="PF03572">
    <property type="entry name" value="Peptidase_S41"/>
    <property type="match status" value="1"/>
</dbReference>
<feature type="region of interest" description="Disordered" evidence="9">
    <location>
        <begin position="535"/>
        <end position="562"/>
    </location>
</feature>
<dbReference type="GO" id="GO:0005737">
    <property type="term" value="C:cytoplasm"/>
    <property type="evidence" value="ECO:0007669"/>
    <property type="project" value="UniProtKB-SubCell"/>
</dbReference>
<evidence type="ECO:0000256" key="3">
    <source>
        <dbReference type="ARBA" id="ARBA00022490"/>
    </source>
</evidence>
<dbReference type="SUPFAM" id="SSF69304">
    <property type="entry name" value="Tricorn protease N-terminal domain"/>
    <property type="match status" value="1"/>
</dbReference>
<feature type="compositionally biased region" description="Basic and acidic residues" evidence="9">
    <location>
        <begin position="549"/>
        <end position="562"/>
    </location>
</feature>
<dbReference type="PROSITE" id="PS50106">
    <property type="entry name" value="PDZ"/>
    <property type="match status" value="1"/>
</dbReference>
<dbReference type="PANTHER" id="PTHR43253">
    <property type="entry name" value="TRICORN PROTEASE HOMOLOG 2-RELATED"/>
    <property type="match status" value="1"/>
</dbReference>
<feature type="active site" description="Charge relay system" evidence="8">
    <location>
        <position position="752"/>
    </location>
</feature>
<dbReference type="InterPro" id="IPR036034">
    <property type="entry name" value="PDZ_sf"/>
</dbReference>
<evidence type="ECO:0000256" key="2">
    <source>
        <dbReference type="ARBA" id="ARBA00008524"/>
    </source>
</evidence>
<evidence type="ECO:0000256" key="4">
    <source>
        <dbReference type="ARBA" id="ARBA00022670"/>
    </source>
</evidence>
<keyword evidence="5 7" id="KW-0378">Hydrolase</keyword>
<gene>
    <name evidence="11" type="ORF">HW115_03165</name>
</gene>
<dbReference type="InterPro" id="IPR012393">
    <property type="entry name" value="Tricorn_protease"/>
</dbReference>
<proteinExistence type="inferred from homology"/>
<dbReference type="SMART" id="SM00228">
    <property type="entry name" value="PDZ"/>
    <property type="match status" value="1"/>
</dbReference>
<feature type="active site" description="Nucleophile" evidence="8">
    <location>
        <position position="979"/>
    </location>
</feature>
<evidence type="ECO:0000256" key="6">
    <source>
        <dbReference type="ARBA" id="ARBA00022825"/>
    </source>
</evidence>
<dbReference type="InterPro" id="IPR028204">
    <property type="entry name" value="Tricorn_C1"/>
</dbReference>
<comment type="caution">
    <text evidence="11">The sequence shown here is derived from an EMBL/GenBank/DDBJ whole genome shotgun (WGS) entry which is preliminary data.</text>
</comment>
<reference evidence="11 12" key="1">
    <citation type="submission" date="2020-07" db="EMBL/GenBank/DDBJ databases">
        <title>Roseicoccus Jingziensis gen. nov., sp. nov., isolated from coastal seawater.</title>
        <authorList>
            <person name="Feng X."/>
        </authorList>
    </citation>
    <scope>NUCLEOTIDE SEQUENCE [LARGE SCALE GENOMIC DNA]</scope>
    <source>
        <strain evidence="11 12">N1E253</strain>
    </source>
</reference>
<dbReference type="Gene3D" id="2.30.42.10">
    <property type="match status" value="1"/>
</dbReference>
<name>A0A851GKA0_9BACT</name>
<dbReference type="Proteomes" id="UP000557872">
    <property type="component" value="Unassembled WGS sequence"/>
</dbReference>